<dbReference type="Gene3D" id="2.60.40.4070">
    <property type="match status" value="1"/>
</dbReference>
<keyword evidence="3 5" id="KW-1005">Bacterial flagellum biogenesis</keyword>
<feature type="compositionally biased region" description="Polar residues" evidence="6">
    <location>
        <begin position="7"/>
        <end position="18"/>
    </location>
</feature>
<dbReference type="GO" id="GO:0044781">
    <property type="term" value="P:bacterial-type flagellum organization"/>
    <property type="evidence" value="ECO:0007669"/>
    <property type="project" value="UniProtKB-UniRule"/>
</dbReference>
<organism evidence="8 9">
    <name type="scientific">Kosakonia arachidis</name>
    <dbReference type="NCBI Taxonomy" id="551989"/>
    <lineage>
        <taxon>Bacteria</taxon>
        <taxon>Pseudomonadati</taxon>
        <taxon>Pseudomonadota</taxon>
        <taxon>Gammaproteobacteria</taxon>
        <taxon>Enterobacterales</taxon>
        <taxon>Enterobacteriaceae</taxon>
        <taxon>Kosakonia</taxon>
    </lineage>
</organism>
<evidence type="ECO:0000259" key="7">
    <source>
        <dbReference type="Pfam" id="PF13861"/>
    </source>
</evidence>
<dbReference type="InterPro" id="IPR025963">
    <property type="entry name" value="FLgD_Tudor"/>
</dbReference>
<dbReference type="OrthoDB" id="9785233at2"/>
<name>A0A1I7E8M1_9ENTR</name>
<comment type="similarity">
    <text evidence="1 5">Belongs to the FlgD family.</text>
</comment>
<dbReference type="Gene3D" id="2.30.30.910">
    <property type="match status" value="1"/>
</dbReference>
<feature type="domain" description="FlgD Tudor-like" evidence="7">
    <location>
        <begin position="91"/>
        <end position="229"/>
    </location>
</feature>
<comment type="function">
    <text evidence="4 5">Required for flagellar hook formation. May act as a scaffolding protein.</text>
</comment>
<dbReference type="EMBL" id="FPAU01000012">
    <property type="protein sequence ID" value="SFU20252.1"/>
    <property type="molecule type" value="Genomic_DNA"/>
</dbReference>
<keyword evidence="8" id="KW-0969">Cilium</keyword>
<proteinExistence type="inferred from homology"/>
<evidence type="ECO:0000313" key="8">
    <source>
        <dbReference type="EMBL" id="SFU20252.1"/>
    </source>
</evidence>
<evidence type="ECO:0000313" key="9">
    <source>
        <dbReference type="Proteomes" id="UP000199187"/>
    </source>
</evidence>
<sequence>MAVAPLMSSTNSNAQPKVSTASDDTGGTGTSASDLLNNFMTLLVAQMQNQDPTNPMDNSQLTTQLAQFNTAAGVEQLNGTLNSVGTLVSSMQQMNAAEWVGRSVLVEGQPVVETSDTEGANKTFSFSLSSGADNVEVTLTDKEGNSYRAQIPNVESGIHTCNLNDLNNFQPSDPPEDTTYTVSFTATNGTGDAPEIVALKKANVESVSFSPSGSVLQLGVDGSATLGQVYEIE</sequence>
<dbReference type="Pfam" id="PF13861">
    <property type="entry name" value="FLgD_tudor"/>
    <property type="match status" value="1"/>
</dbReference>
<dbReference type="Pfam" id="PF03963">
    <property type="entry name" value="FlgD"/>
    <property type="match status" value="1"/>
</dbReference>
<feature type="region of interest" description="Disordered" evidence="6">
    <location>
        <begin position="1"/>
        <end position="32"/>
    </location>
</feature>
<keyword evidence="8" id="KW-0966">Cell projection</keyword>
<evidence type="ECO:0000256" key="6">
    <source>
        <dbReference type="SAM" id="MobiDB-lite"/>
    </source>
</evidence>
<dbReference type="InterPro" id="IPR005648">
    <property type="entry name" value="FlgD"/>
</dbReference>
<evidence type="ECO:0000256" key="5">
    <source>
        <dbReference type="RuleBase" id="RU362076"/>
    </source>
</evidence>
<evidence type="ECO:0000256" key="1">
    <source>
        <dbReference type="ARBA" id="ARBA00010577"/>
    </source>
</evidence>
<dbReference type="AlphaFoldDB" id="A0A1I7E8M1"/>
<evidence type="ECO:0000256" key="2">
    <source>
        <dbReference type="ARBA" id="ARBA00016013"/>
    </source>
</evidence>
<protein>
    <recommendedName>
        <fullName evidence="2 5">Basal-body rod modification protein FlgD</fullName>
    </recommendedName>
</protein>
<reference evidence="9" key="1">
    <citation type="submission" date="2016-10" db="EMBL/GenBank/DDBJ databases">
        <authorList>
            <person name="Varghese N."/>
            <person name="Submissions S."/>
        </authorList>
    </citation>
    <scope>NUCLEOTIDE SEQUENCE [LARGE SCALE GENOMIC DNA]</scope>
    <source>
        <strain evidence="9">Ah-143</strain>
    </source>
</reference>
<evidence type="ECO:0000256" key="4">
    <source>
        <dbReference type="ARBA" id="ARBA00024746"/>
    </source>
</evidence>
<accession>A0A1I7E8M1</accession>
<dbReference type="Proteomes" id="UP000199187">
    <property type="component" value="Unassembled WGS sequence"/>
</dbReference>
<feature type="compositionally biased region" description="Low complexity" evidence="6">
    <location>
        <begin position="19"/>
        <end position="32"/>
    </location>
</feature>
<gene>
    <name evidence="8" type="ORF">SAMN05192562_11244</name>
</gene>
<keyword evidence="8" id="KW-0282">Flagellum</keyword>
<keyword evidence="9" id="KW-1185">Reference proteome</keyword>
<evidence type="ECO:0000256" key="3">
    <source>
        <dbReference type="ARBA" id="ARBA00022795"/>
    </source>
</evidence>
<dbReference type="RefSeq" id="WP_090126854.1">
    <property type="nucleotide sequence ID" value="NZ_CP045300.1"/>
</dbReference>